<keyword evidence="2" id="KW-0175">Coiled coil</keyword>
<dbReference type="CDD" id="cd00093">
    <property type="entry name" value="HTH_XRE"/>
    <property type="match status" value="1"/>
</dbReference>
<dbReference type="PANTHER" id="PTHR46558">
    <property type="entry name" value="TRACRIPTIONAL REGULATORY PROTEIN-RELATED-RELATED"/>
    <property type="match status" value="1"/>
</dbReference>
<dbReference type="GO" id="GO:0003677">
    <property type="term" value="F:DNA binding"/>
    <property type="evidence" value="ECO:0007669"/>
    <property type="project" value="UniProtKB-KW"/>
</dbReference>
<dbReference type="Pfam" id="PF01381">
    <property type="entry name" value="HTH_3"/>
    <property type="match status" value="1"/>
</dbReference>
<dbReference type="PROSITE" id="PS50943">
    <property type="entry name" value="HTH_CROC1"/>
    <property type="match status" value="1"/>
</dbReference>
<reference evidence="4" key="2">
    <citation type="journal article" date="2021" name="PeerJ">
        <title>Extensive microbial diversity within the chicken gut microbiome revealed by metagenomics and culture.</title>
        <authorList>
            <person name="Gilroy R."/>
            <person name="Ravi A."/>
            <person name="Getino M."/>
            <person name="Pursley I."/>
            <person name="Horton D.L."/>
            <person name="Alikhan N.F."/>
            <person name="Baker D."/>
            <person name="Gharbi K."/>
            <person name="Hall N."/>
            <person name="Watson M."/>
            <person name="Adriaenssens E.M."/>
            <person name="Foster-Nyarko E."/>
            <person name="Jarju S."/>
            <person name="Secka A."/>
            <person name="Antonio M."/>
            <person name="Oren A."/>
            <person name="Chaudhuri R.R."/>
            <person name="La Ragione R."/>
            <person name="Hildebrand F."/>
            <person name="Pallen M.J."/>
        </authorList>
    </citation>
    <scope>NUCLEOTIDE SEQUENCE</scope>
    <source>
        <strain evidence="4">ChiHjej13B12-12457</strain>
    </source>
</reference>
<evidence type="ECO:0000259" key="3">
    <source>
        <dbReference type="PROSITE" id="PS50943"/>
    </source>
</evidence>
<evidence type="ECO:0000256" key="2">
    <source>
        <dbReference type="SAM" id="Coils"/>
    </source>
</evidence>
<evidence type="ECO:0000313" key="5">
    <source>
        <dbReference type="Proteomes" id="UP000886744"/>
    </source>
</evidence>
<dbReference type="Proteomes" id="UP000886744">
    <property type="component" value="Unassembled WGS sequence"/>
</dbReference>
<proteinExistence type="predicted"/>
<dbReference type="InterPro" id="IPR001387">
    <property type="entry name" value="Cro/C1-type_HTH"/>
</dbReference>
<dbReference type="SMART" id="SM00530">
    <property type="entry name" value="HTH_XRE"/>
    <property type="match status" value="1"/>
</dbReference>
<evidence type="ECO:0000313" key="4">
    <source>
        <dbReference type="EMBL" id="HIR62607.1"/>
    </source>
</evidence>
<feature type="domain" description="HTH cro/C1-type" evidence="3">
    <location>
        <begin position="10"/>
        <end position="64"/>
    </location>
</feature>
<gene>
    <name evidence="4" type="ORF">IAC94_03670</name>
</gene>
<name>A0A9D1E0W3_9BACT</name>
<keyword evidence="1" id="KW-0238">DNA-binding</keyword>
<dbReference type="AlphaFoldDB" id="A0A9D1E0W3"/>
<accession>A0A9D1E0W3</accession>
<protein>
    <submittedName>
        <fullName evidence="4">Helix-turn-helix transcriptional regulator</fullName>
    </submittedName>
</protein>
<reference evidence="4" key="1">
    <citation type="submission" date="2020-10" db="EMBL/GenBank/DDBJ databases">
        <authorList>
            <person name="Gilroy R."/>
        </authorList>
    </citation>
    <scope>NUCLEOTIDE SEQUENCE</scope>
    <source>
        <strain evidence="4">ChiHjej13B12-12457</strain>
    </source>
</reference>
<sequence>MNDKDIKNRIARYRREHNLSQAEIAERLSISQTAYYKIERGKTSLISEHLPKIADALDLSEEALVLGYEPGEKEKYESIIAEKDRRIAELEAALADKNRIIELQDRLLRKI</sequence>
<evidence type="ECO:0000256" key="1">
    <source>
        <dbReference type="ARBA" id="ARBA00023125"/>
    </source>
</evidence>
<comment type="caution">
    <text evidence="4">The sequence shown here is derived from an EMBL/GenBank/DDBJ whole genome shotgun (WGS) entry which is preliminary data.</text>
</comment>
<dbReference type="EMBL" id="DVHI01000045">
    <property type="protein sequence ID" value="HIR62607.1"/>
    <property type="molecule type" value="Genomic_DNA"/>
</dbReference>
<feature type="coiled-coil region" evidence="2">
    <location>
        <begin position="73"/>
        <end position="100"/>
    </location>
</feature>
<dbReference type="PANTHER" id="PTHR46558:SF11">
    <property type="entry name" value="HTH-TYPE TRANSCRIPTIONAL REGULATOR XRE"/>
    <property type="match status" value="1"/>
</dbReference>
<organism evidence="4 5">
    <name type="scientific">Candidatus Coprenecus avistercoris</name>
    <dbReference type="NCBI Taxonomy" id="2840730"/>
    <lineage>
        <taxon>Bacteria</taxon>
        <taxon>Pseudomonadati</taxon>
        <taxon>Bacteroidota</taxon>
        <taxon>Bacteroidia</taxon>
        <taxon>Bacteroidales</taxon>
        <taxon>Rikenellaceae</taxon>
        <taxon>Rikenellaceae incertae sedis</taxon>
        <taxon>Candidatus Coprenecus</taxon>
    </lineage>
</organism>